<evidence type="ECO:0000313" key="3">
    <source>
        <dbReference type="Proteomes" id="UP000192940"/>
    </source>
</evidence>
<dbReference type="EMBL" id="LT840184">
    <property type="protein sequence ID" value="SMF91921.1"/>
    <property type="molecule type" value="Genomic_DNA"/>
</dbReference>
<keyword evidence="1" id="KW-0732">Signal</keyword>
<dbReference type="STRING" id="1313296.SAMN05661091_5620"/>
<feature type="signal peptide" evidence="1">
    <location>
        <begin position="1"/>
        <end position="23"/>
    </location>
</feature>
<keyword evidence="3" id="KW-1185">Reference proteome</keyword>
<name>A0A1X7HTS8_9BACL</name>
<feature type="chain" id="PRO_5011965133" evidence="1">
    <location>
        <begin position="24"/>
        <end position="376"/>
    </location>
</feature>
<gene>
    <name evidence="2" type="ORF">SAMN05661091_5620</name>
</gene>
<evidence type="ECO:0000256" key="1">
    <source>
        <dbReference type="SAM" id="SignalP"/>
    </source>
</evidence>
<dbReference type="RefSeq" id="WP_208916206.1">
    <property type="nucleotide sequence ID" value="NZ_LT840184.1"/>
</dbReference>
<sequence>MSTLLYRALVVLFILSVSPTPFAHHFAAAAQLQETAITISIRSTPTAALESEIKLNTAQIKQLMKNVKEEEGTAPTSLTDAYVTIEHNDHSEHYRLDFANHFWKISEKKCLILSNSAVAQMKKYVEALRKKHYGRMLPWKDIKTMLPLKSTFTVTDLETGLSFRVQRRAGSDHADVQPLTTEDTKIMKQIYNNKWSWNRKAVIIQKGNEMLAASMNGMPHGGDGIPENGFSGHFCIHFLGSSTHRSVHTDLLHQFMVHKAAGEQKQYISTASPYMLAHLFIESLNLQDAELLRQVSDGLPTETLESIINDMDNIKATRVQQKYAPETNDVEDNLLQEITLPVALQYKGKRTKNVTFRFVFARESLQSPWLARDFSQ</sequence>
<accession>A0A1X7HTS8</accession>
<dbReference type="AlphaFoldDB" id="A0A1X7HTS8"/>
<reference evidence="3" key="1">
    <citation type="submission" date="2017-04" db="EMBL/GenBank/DDBJ databases">
        <authorList>
            <person name="Varghese N."/>
            <person name="Submissions S."/>
        </authorList>
    </citation>
    <scope>NUCLEOTIDE SEQUENCE [LARGE SCALE GENOMIC DNA]</scope>
    <source>
        <strain evidence="3">N3/975</strain>
    </source>
</reference>
<protein>
    <submittedName>
        <fullName evidence="2">Uncharacterized protein</fullName>
    </submittedName>
</protein>
<dbReference type="Proteomes" id="UP000192940">
    <property type="component" value="Chromosome I"/>
</dbReference>
<evidence type="ECO:0000313" key="2">
    <source>
        <dbReference type="EMBL" id="SMF91921.1"/>
    </source>
</evidence>
<proteinExistence type="predicted"/>
<organism evidence="2 3">
    <name type="scientific">Paenibacillus uliginis N3/975</name>
    <dbReference type="NCBI Taxonomy" id="1313296"/>
    <lineage>
        <taxon>Bacteria</taxon>
        <taxon>Bacillati</taxon>
        <taxon>Bacillota</taxon>
        <taxon>Bacilli</taxon>
        <taxon>Bacillales</taxon>
        <taxon>Paenibacillaceae</taxon>
        <taxon>Paenibacillus</taxon>
    </lineage>
</organism>